<feature type="transmembrane region" description="Helical" evidence="1">
    <location>
        <begin position="72"/>
        <end position="93"/>
    </location>
</feature>
<keyword evidence="1" id="KW-0812">Transmembrane</keyword>
<accession>A0A0E3SFA8</accession>
<dbReference type="RefSeq" id="WP_048106148.1">
    <property type="nucleotide sequence ID" value="NZ_CP009517.1"/>
</dbReference>
<sequence>MKNYPGINNLRKYGTSPFNLAVIHGGPGAPGEMAPVARELSAFGGVLEPLQTAITIEGQVRELSEVLEKHGALPITLIGFSWGAMLSFMFTALHPHMVKKIILIGSGPYEEKYAASITKTRISRLGKEDLKNFVRLTETLNDPSAKNRNEALCNFGKLMLKADTYDSLPHEEEGLECNYESFKGVWEEASELRSKGKLLELGKEIRCQVVAIHGDYDPHPFEGVKEPLSRTLKDFRFILLKKCGHQPWIEREAKERFYSLLSNEI</sequence>
<dbReference type="OrthoDB" id="131011at2157"/>
<evidence type="ECO:0000313" key="4">
    <source>
        <dbReference type="Proteomes" id="UP000033066"/>
    </source>
</evidence>
<dbReference type="InterPro" id="IPR000073">
    <property type="entry name" value="AB_hydrolase_1"/>
</dbReference>
<dbReference type="GO" id="GO:0016787">
    <property type="term" value="F:hydrolase activity"/>
    <property type="evidence" value="ECO:0007669"/>
    <property type="project" value="UniProtKB-KW"/>
</dbReference>
<dbReference type="AlphaFoldDB" id="A0A0E3SFA8"/>
<dbReference type="PANTHER" id="PTHR43798:SF33">
    <property type="entry name" value="HYDROLASE, PUTATIVE (AFU_ORTHOLOGUE AFUA_2G14860)-RELATED"/>
    <property type="match status" value="1"/>
</dbReference>
<gene>
    <name evidence="3" type="ORF">MSBR3_0386</name>
</gene>
<dbReference type="EMBL" id="CP009517">
    <property type="protein sequence ID" value="AKB80964.1"/>
    <property type="molecule type" value="Genomic_DNA"/>
</dbReference>
<dbReference type="HOGENOM" id="CLU_1068947_0_0_2"/>
<keyword evidence="4" id="KW-1185">Reference proteome</keyword>
<dbReference type="Pfam" id="PF00561">
    <property type="entry name" value="Abhydrolase_1"/>
    <property type="match status" value="1"/>
</dbReference>
<reference evidence="3" key="1">
    <citation type="submission" date="2014-07" db="EMBL/GenBank/DDBJ databases">
        <title>Methanogenic archaea and the global carbon cycle.</title>
        <authorList>
            <person name="Henriksen J.R."/>
            <person name="Luke J."/>
            <person name="Reinhart S."/>
            <person name="Benedict M.N."/>
            <person name="Youngblut N.D."/>
            <person name="Metcalf M.E."/>
            <person name="Whitaker R.J."/>
            <person name="Metcalf W.W."/>
        </authorList>
    </citation>
    <scope>NUCLEOTIDE SEQUENCE [LARGE SCALE GENOMIC DNA]</scope>
    <source>
        <strain evidence="3">3</strain>
    </source>
</reference>
<evidence type="ECO:0000259" key="2">
    <source>
        <dbReference type="Pfam" id="PF00561"/>
    </source>
</evidence>
<keyword evidence="1" id="KW-0472">Membrane</keyword>
<proteinExistence type="predicted"/>
<dbReference type="GeneID" id="24787846"/>
<evidence type="ECO:0000256" key="1">
    <source>
        <dbReference type="SAM" id="Phobius"/>
    </source>
</evidence>
<evidence type="ECO:0000313" key="3">
    <source>
        <dbReference type="EMBL" id="AKB80964.1"/>
    </source>
</evidence>
<dbReference type="SUPFAM" id="SSF53474">
    <property type="entry name" value="alpha/beta-Hydrolases"/>
    <property type="match status" value="1"/>
</dbReference>
<dbReference type="STRING" id="1434107.MSBR3_0386"/>
<name>A0A0E3SFA8_METBA</name>
<keyword evidence="1" id="KW-1133">Transmembrane helix</keyword>
<dbReference type="InterPro" id="IPR050266">
    <property type="entry name" value="AB_hydrolase_sf"/>
</dbReference>
<feature type="domain" description="AB hydrolase-1" evidence="2">
    <location>
        <begin position="59"/>
        <end position="117"/>
    </location>
</feature>
<dbReference type="PATRIC" id="fig|1434107.4.peg.509"/>
<dbReference type="GO" id="GO:0016020">
    <property type="term" value="C:membrane"/>
    <property type="evidence" value="ECO:0007669"/>
    <property type="project" value="TreeGrafter"/>
</dbReference>
<dbReference type="KEGG" id="mbak:MSBR3_0386"/>
<protein>
    <submittedName>
        <fullName evidence="3">Hydrolase</fullName>
    </submittedName>
</protein>
<dbReference type="PANTHER" id="PTHR43798">
    <property type="entry name" value="MONOACYLGLYCEROL LIPASE"/>
    <property type="match status" value="1"/>
</dbReference>
<dbReference type="Gene3D" id="3.40.50.1820">
    <property type="entry name" value="alpha/beta hydrolase"/>
    <property type="match status" value="1"/>
</dbReference>
<dbReference type="Proteomes" id="UP000033066">
    <property type="component" value="Chromosome"/>
</dbReference>
<keyword evidence="3" id="KW-0378">Hydrolase</keyword>
<organism evidence="3 4">
    <name type="scientific">Methanosarcina barkeri 3</name>
    <dbReference type="NCBI Taxonomy" id="1434107"/>
    <lineage>
        <taxon>Archaea</taxon>
        <taxon>Methanobacteriati</taxon>
        <taxon>Methanobacteriota</taxon>
        <taxon>Stenosarchaea group</taxon>
        <taxon>Methanomicrobia</taxon>
        <taxon>Methanosarcinales</taxon>
        <taxon>Methanosarcinaceae</taxon>
        <taxon>Methanosarcina</taxon>
    </lineage>
</organism>
<dbReference type="InterPro" id="IPR029058">
    <property type="entry name" value="AB_hydrolase_fold"/>
</dbReference>